<dbReference type="Pfam" id="PF11391">
    <property type="entry name" value="DUF2798"/>
    <property type="match status" value="1"/>
</dbReference>
<evidence type="ECO:0000256" key="1">
    <source>
        <dbReference type="SAM" id="Phobius"/>
    </source>
</evidence>
<feature type="transmembrane region" description="Helical" evidence="1">
    <location>
        <begin position="7"/>
        <end position="30"/>
    </location>
</feature>
<dbReference type="InterPro" id="IPR021529">
    <property type="entry name" value="DUF2798"/>
</dbReference>
<keyword evidence="3" id="KW-1185">Reference proteome</keyword>
<sequence>MLLPRKYGHFIFGVLQSGITSGVATGLATYSYHVERLFQHWLLAWLTSWALMIPLVLFAAPAVQRLTFLLTCNDS</sequence>
<proteinExistence type="predicted"/>
<keyword evidence="1" id="KW-0472">Membrane</keyword>
<dbReference type="RefSeq" id="WP_009340140.1">
    <property type="nucleotide sequence ID" value="NZ_CCAZ020000001.1"/>
</dbReference>
<reference evidence="2 3" key="1">
    <citation type="journal article" date="2014" name="Genome Announc.">
        <title>Genome Sequence of Afipia felis Strain 76713, Isolated in Hospital Water Using an Amoeba Co-Culture Procedure.</title>
        <authorList>
            <person name="Benamar S."/>
            <person name="La Scola B."/>
            <person name="Croce O."/>
        </authorList>
    </citation>
    <scope>NUCLEOTIDE SEQUENCE [LARGE SCALE GENOMIC DNA]</scope>
    <source>
        <strain evidence="2 3">76713</strain>
    </source>
</reference>
<evidence type="ECO:0008006" key="4">
    <source>
        <dbReference type="Google" id="ProtNLM"/>
    </source>
</evidence>
<keyword evidence="1" id="KW-1133">Transmembrane helix</keyword>
<dbReference type="STRING" id="1035.BN961_02537"/>
<evidence type="ECO:0000313" key="2">
    <source>
        <dbReference type="EMBL" id="CEG09116.1"/>
    </source>
</evidence>
<protein>
    <recommendedName>
        <fullName evidence="4">DUF2798 domain-containing protein</fullName>
    </recommendedName>
</protein>
<feature type="transmembrane region" description="Helical" evidence="1">
    <location>
        <begin position="42"/>
        <end position="60"/>
    </location>
</feature>
<organism evidence="2 3">
    <name type="scientific">Afipia felis</name>
    <name type="common">Cat scratch disease bacillus</name>
    <dbReference type="NCBI Taxonomy" id="1035"/>
    <lineage>
        <taxon>Bacteria</taxon>
        <taxon>Pseudomonadati</taxon>
        <taxon>Pseudomonadota</taxon>
        <taxon>Alphaproteobacteria</taxon>
        <taxon>Hyphomicrobiales</taxon>
        <taxon>Nitrobacteraceae</taxon>
        <taxon>Afipia</taxon>
    </lineage>
</organism>
<dbReference type="OrthoDB" id="8240012at2"/>
<comment type="caution">
    <text evidence="2">The sequence shown here is derived from an EMBL/GenBank/DDBJ whole genome shotgun (WGS) entry which is preliminary data.</text>
</comment>
<evidence type="ECO:0000313" key="3">
    <source>
        <dbReference type="Proteomes" id="UP000035762"/>
    </source>
</evidence>
<keyword evidence="1" id="KW-0812">Transmembrane</keyword>
<dbReference type="EMBL" id="CCAZ020000001">
    <property type="protein sequence ID" value="CEG09116.1"/>
    <property type="molecule type" value="Genomic_DNA"/>
</dbReference>
<dbReference type="Proteomes" id="UP000035762">
    <property type="component" value="Unassembled WGS sequence"/>
</dbReference>
<dbReference type="AlphaFoldDB" id="A0A090MP02"/>
<name>A0A090MP02_AFIFE</name>
<accession>A0A090MP02</accession>
<gene>
    <name evidence="2" type="ORF">BN961_02537</name>
</gene>